<evidence type="ECO:0000256" key="2">
    <source>
        <dbReference type="SAM" id="Phobius"/>
    </source>
</evidence>
<accession>A0A7D8UQN8</accession>
<feature type="transmembrane region" description="Helical" evidence="2">
    <location>
        <begin position="77"/>
        <end position="99"/>
    </location>
</feature>
<keyword evidence="2" id="KW-0812">Transmembrane</keyword>
<dbReference type="AlphaFoldDB" id="A0A7D8UQN8"/>
<keyword evidence="4" id="KW-1185">Reference proteome</keyword>
<organism evidence="3 4">
    <name type="scientific">Lachnellula cervina</name>
    <dbReference type="NCBI Taxonomy" id="1316786"/>
    <lineage>
        <taxon>Eukaryota</taxon>
        <taxon>Fungi</taxon>
        <taxon>Dikarya</taxon>
        <taxon>Ascomycota</taxon>
        <taxon>Pezizomycotina</taxon>
        <taxon>Leotiomycetes</taxon>
        <taxon>Helotiales</taxon>
        <taxon>Lachnaceae</taxon>
        <taxon>Lachnellula</taxon>
    </lineage>
</organism>
<name>A0A7D8UQN8_9HELO</name>
<gene>
    <name evidence="3" type="ORF">LCER1_G005294</name>
</gene>
<proteinExistence type="predicted"/>
<dbReference type="Proteomes" id="UP000481288">
    <property type="component" value="Unassembled WGS sequence"/>
</dbReference>
<protein>
    <submittedName>
        <fullName evidence="3">Uncharacterized protein</fullName>
    </submittedName>
</protein>
<evidence type="ECO:0000313" key="4">
    <source>
        <dbReference type="Proteomes" id="UP000481288"/>
    </source>
</evidence>
<evidence type="ECO:0000256" key="1">
    <source>
        <dbReference type="SAM" id="MobiDB-lite"/>
    </source>
</evidence>
<feature type="region of interest" description="Disordered" evidence="1">
    <location>
        <begin position="275"/>
        <end position="306"/>
    </location>
</feature>
<dbReference type="OrthoDB" id="5372451at2759"/>
<keyword evidence="2" id="KW-1133">Transmembrane helix</keyword>
<evidence type="ECO:0000313" key="3">
    <source>
        <dbReference type="EMBL" id="TVY52951.1"/>
    </source>
</evidence>
<dbReference type="EMBL" id="QGMG01000524">
    <property type="protein sequence ID" value="TVY52951.1"/>
    <property type="molecule type" value="Genomic_DNA"/>
</dbReference>
<reference evidence="3 4" key="1">
    <citation type="submission" date="2018-05" db="EMBL/GenBank/DDBJ databases">
        <title>Whole genome sequencing for identification of molecular markers to develop diagnostic detection tools for the regulated plant pathogen Lachnellula willkommii.</title>
        <authorList>
            <person name="Giroux E."/>
            <person name="Bilodeau G."/>
        </authorList>
    </citation>
    <scope>NUCLEOTIDE SEQUENCE [LARGE SCALE GENOMIC DNA]</scope>
    <source>
        <strain evidence="3 4">CBS 625.97</strain>
    </source>
</reference>
<sequence>MSIIRTGLSKPVLFATTTILLCALWEWPRRWFISGAPLLQYFILLGEAKGYRVLPAFQLWPLFSTFNLIYSISSTSWLLYWVFTSLCYPAIFLVCLFQFSVVSNVVRRNLRALLKELHFIDDKIAFFNIPALEIDTEVDGLMVLRGITFSLSTLSFVVHGVEVGIKLSDDMELAIQTEEVVVKLFRGIEVGDCFANLKGGEFEMTFGALEGKSKDGKGEAIFIEETPLLVAASMEADRRRLGSIDSAVTLVNGSGNGSPTRSKDGSEEGYAVQMTAEMTGGRKPKDSSISGSLGSVEKLSPDNEEASGRYQEAMDFLQQTSSISEARMHVRERNREASLSEHMTGFDESDENNVRAMICSQVHLTPSVPHPPKKSIKVTTLQTLAPPYIAGFLHRLPMLYRLLLNPLSYFHPVHISSITATASGQWIESMLVEKVFQDYASQDNEISNLKQRVSHWLSDANFAISLADITGLAQVPLDPSYDIMCDLGFQDVMAYRALPQRVVLKQVVRLGGADARFQIPSFLLPHHDHLLPPVPTVEKKHELEDSIDSATGKPQEIQAQHSLEQAEKDETNVKMSVHARLPACFDQELLDFIAALIKATKVVEVEKQGSAMDEEVHGIKDFSRALKGGLKEGVKKVVVDGVVNDRWIARLVGKVTKKLEVARGEAGYSGDIPVQLGVYRTGEVERNGEKILP</sequence>
<comment type="caution">
    <text evidence="3">The sequence shown here is derived from an EMBL/GenBank/DDBJ whole genome shotgun (WGS) entry which is preliminary data.</text>
</comment>
<keyword evidence="2" id="KW-0472">Membrane</keyword>